<dbReference type="InterPro" id="IPR036673">
    <property type="entry name" value="Cyanovirin-N_sf"/>
</dbReference>
<proteinExistence type="predicted"/>
<dbReference type="Gene3D" id="2.80.10.50">
    <property type="match status" value="1"/>
</dbReference>
<protein>
    <recommendedName>
        <fullName evidence="2">Cyanovirin-N domain-containing protein</fullName>
    </recommendedName>
</protein>
<sequence>MSFSQTTVRPRLLFGRFIQAYCKRDDSYVKSTLDLDSYLGNSNGTFTTSRAKSRAISAPLDVDNNLHLDGSNIIADLPTNAPGRNHAKFDLDICLSNDNGKLKWVQHDHFLARDGAITKAAEGIPGAGLIIAWFHYRNNDLDHAKRAMIISGKGLFAILFSVIALQVGPFDANDPFTVAALSFLGTVLADLTIELYGRASIQEKRIAAEIPDRTWTNLLIDGLIAGIAVGAGASLAPHAEVAATQAIRAVAQAPEEFLAAEIELLSVQSLMRNGPKLIREAAKPVTGAVVRATSFGIHDYATQVKPYEAPFSPDAQGPNIKPGYYYLSNLQTGQLLQCVISPENGRPCVQVSDGNFKKSQLWIIEKGIAGYRLRAHFPGAYIGHSQLNDSDSLKPQIVAPDNAIEFKIKGGYPEGYSFIPIVNSSDELALSSKDAIKSEHTPALFTKNTGAKQQRWLLEEDDGLDSLELQVYQYSIGCVIYVCHRHQGPVAPDTPLRIRDASTKIPLKLAFNESKWSQTRARSEAEWTLEAGFNGYYLKHMTSGLYMSLANTNDSVKIRALVLGPKQAEFVLLGDDESGYSIEYVEDRKFGVKIDEDPVDPNTTAFLSRQPDDTHPKWQFEAIHSD</sequence>
<dbReference type="AlphaFoldDB" id="A0A8H3GP06"/>
<dbReference type="Proteomes" id="UP000663831">
    <property type="component" value="Unassembled WGS sequence"/>
</dbReference>
<feature type="transmembrane region" description="Helical" evidence="1">
    <location>
        <begin position="176"/>
        <end position="197"/>
    </location>
</feature>
<evidence type="ECO:0000313" key="3">
    <source>
        <dbReference type="EMBL" id="CAE6460276.1"/>
    </source>
</evidence>
<dbReference type="EMBL" id="CAJMWV010002338">
    <property type="protein sequence ID" value="CAE6460276.1"/>
    <property type="molecule type" value="Genomic_DNA"/>
</dbReference>
<dbReference type="SUPFAM" id="SSF51322">
    <property type="entry name" value="Cyanovirin-N"/>
    <property type="match status" value="2"/>
</dbReference>
<gene>
    <name evidence="3" type="ORF">RDB_LOCUS75604</name>
</gene>
<comment type="caution">
    <text evidence="3">The sequence shown here is derived from an EMBL/GenBank/DDBJ whole genome shotgun (WGS) entry which is preliminary data.</text>
</comment>
<accession>A0A8H3GP06</accession>
<dbReference type="InterPro" id="IPR011058">
    <property type="entry name" value="Cyanovirin-N"/>
</dbReference>
<dbReference type="SMART" id="SM01111">
    <property type="entry name" value="CVNH"/>
    <property type="match status" value="1"/>
</dbReference>
<keyword evidence="1" id="KW-0472">Membrane</keyword>
<keyword evidence="1" id="KW-0812">Transmembrane</keyword>
<feature type="domain" description="Cyanovirin-N" evidence="2">
    <location>
        <begin position="2"/>
        <end position="104"/>
    </location>
</feature>
<dbReference type="PANTHER" id="PTHR42076:SF1">
    <property type="entry name" value="CYANOVIRIN-N DOMAIN-CONTAINING PROTEIN"/>
    <property type="match status" value="1"/>
</dbReference>
<evidence type="ECO:0000259" key="2">
    <source>
        <dbReference type="SMART" id="SM01111"/>
    </source>
</evidence>
<dbReference type="Gene3D" id="2.30.60.10">
    <property type="entry name" value="Cyanovirin-N"/>
    <property type="match status" value="1"/>
</dbReference>
<name>A0A8H3GP06_9AGAM</name>
<keyword evidence="1" id="KW-1133">Transmembrane helix</keyword>
<dbReference type="InterPro" id="IPR035992">
    <property type="entry name" value="Ricin_B-like_lectins"/>
</dbReference>
<dbReference type="SUPFAM" id="SSF50370">
    <property type="entry name" value="Ricin B-like lectins"/>
    <property type="match status" value="1"/>
</dbReference>
<organism evidence="3 4">
    <name type="scientific">Rhizoctonia solani</name>
    <dbReference type="NCBI Taxonomy" id="456999"/>
    <lineage>
        <taxon>Eukaryota</taxon>
        <taxon>Fungi</taxon>
        <taxon>Dikarya</taxon>
        <taxon>Basidiomycota</taxon>
        <taxon>Agaricomycotina</taxon>
        <taxon>Agaricomycetes</taxon>
        <taxon>Cantharellales</taxon>
        <taxon>Ceratobasidiaceae</taxon>
        <taxon>Rhizoctonia</taxon>
    </lineage>
</organism>
<feature type="transmembrane region" description="Helical" evidence="1">
    <location>
        <begin position="147"/>
        <end position="170"/>
    </location>
</feature>
<dbReference type="PANTHER" id="PTHR42076">
    <property type="entry name" value="CYANOVIRIN-N HOMOLOG"/>
    <property type="match status" value="1"/>
</dbReference>
<feature type="transmembrane region" description="Helical" evidence="1">
    <location>
        <begin position="218"/>
        <end position="236"/>
    </location>
</feature>
<evidence type="ECO:0000313" key="4">
    <source>
        <dbReference type="Proteomes" id="UP000663831"/>
    </source>
</evidence>
<reference evidence="3" key="1">
    <citation type="submission" date="2021-01" db="EMBL/GenBank/DDBJ databases">
        <authorList>
            <person name="Kaushik A."/>
        </authorList>
    </citation>
    <scope>NUCLEOTIDE SEQUENCE</scope>
    <source>
        <strain evidence="3">AG3-1AP</strain>
    </source>
</reference>
<evidence type="ECO:0000256" key="1">
    <source>
        <dbReference type="SAM" id="Phobius"/>
    </source>
</evidence>